<keyword evidence="5 10" id="KW-0347">Helicase</keyword>
<evidence type="ECO:0000256" key="5">
    <source>
        <dbReference type="ARBA" id="ARBA00022806"/>
    </source>
</evidence>
<keyword evidence="13" id="KW-1185">Reference proteome</keyword>
<keyword evidence="8 10" id="KW-0238">DNA-binding</keyword>
<dbReference type="Gene3D" id="1.10.10.160">
    <property type="match status" value="1"/>
</dbReference>
<dbReference type="Gene3D" id="3.40.50.300">
    <property type="entry name" value="P-loop containing nucleotide triphosphate hydrolases"/>
    <property type="match status" value="2"/>
</dbReference>
<keyword evidence="4 10" id="KW-0378">Hydrolase</keyword>
<keyword evidence="9 10" id="KW-0234">DNA repair</keyword>
<keyword evidence="3 10" id="KW-0227">DNA damage</keyword>
<dbReference type="Pfam" id="PF04257">
    <property type="entry name" value="Exonuc_V_gamma"/>
    <property type="match status" value="1"/>
</dbReference>
<dbReference type="InterPro" id="IPR013986">
    <property type="entry name" value="DExx_box_DNA_helicase_dom_sf"/>
</dbReference>
<evidence type="ECO:0000259" key="11">
    <source>
        <dbReference type="Pfam" id="PF17946"/>
    </source>
</evidence>
<evidence type="ECO:0000256" key="9">
    <source>
        <dbReference type="ARBA" id="ARBA00023204"/>
    </source>
</evidence>
<dbReference type="RefSeq" id="WP_308894108.1">
    <property type="nucleotide sequence ID" value="NZ_CP133218.1"/>
</dbReference>
<evidence type="ECO:0000256" key="1">
    <source>
        <dbReference type="ARBA" id="ARBA00022722"/>
    </source>
</evidence>
<protein>
    <recommendedName>
        <fullName evidence="10">RecBCD enzyme subunit RecC</fullName>
    </recommendedName>
    <alternativeName>
        <fullName evidence="10">Exonuclease V subunit RecC</fullName>
        <shortName evidence="10">ExoV subunit RecC</shortName>
    </alternativeName>
    <alternativeName>
        <fullName evidence="10">Helicase/nuclease RecBCD subunit RecC</fullName>
    </alternativeName>
</protein>
<dbReference type="InterPro" id="IPR006697">
    <property type="entry name" value="RecC"/>
</dbReference>
<dbReference type="InterPro" id="IPR011335">
    <property type="entry name" value="Restrct_endonuc-II-like"/>
</dbReference>
<comment type="miscellaneous">
    <text evidence="10">In the RecBCD complex, RecB has a slow 3'-5' helicase, an exonuclease activity and loads RecA onto ssDNA, RecD has a fast 5'-3' helicase activity, while RecC stimulates the ATPase and processivity of the RecB helicase and contributes to recognition of the Chi site.</text>
</comment>
<evidence type="ECO:0000256" key="6">
    <source>
        <dbReference type="ARBA" id="ARBA00022839"/>
    </source>
</evidence>
<dbReference type="NCBIfam" id="TIGR01450">
    <property type="entry name" value="recC"/>
    <property type="match status" value="1"/>
</dbReference>
<dbReference type="Pfam" id="PF17946">
    <property type="entry name" value="RecC_C"/>
    <property type="match status" value="1"/>
</dbReference>
<feature type="domain" description="RecC C-terminal" evidence="11">
    <location>
        <begin position="767"/>
        <end position="980"/>
    </location>
</feature>
<evidence type="ECO:0000256" key="4">
    <source>
        <dbReference type="ARBA" id="ARBA00022801"/>
    </source>
</evidence>
<evidence type="ECO:0000256" key="8">
    <source>
        <dbReference type="ARBA" id="ARBA00023125"/>
    </source>
</evidence>
<evidence type="ECO:0000256" key="3">
    <source>
        <dbReference type="ARBA" id="ARBA00022763"/>
    </source>
</evidence>
<organism evidence="12 13">
    <name type="scientific">Thiothrix lacustris</name>
    <dbReference type="NCBI Taxonomy" id="525917"/>
    <lineage>
        <taxon>Bacteria</taxon>
        <taxon>Pseudomonadati</taxon>
        <taxon>Pseudomonadota</taxon>
        <taxon>Gammaproteobacteria</taxon>
        <taxon>Thiotrichales</taxon>
        <taxon>Thiotrichaceae</taxon>
        <taxon>Thiothrix</taxon>
    </lineage>
</organism>
<dbReference type="GO" id="GO:0008854">
    <property type="term" value="F:exodeoxyribonuclease V activity"/>
    <property type="evidence" value="ECO:0007669"/>
    <property type="project" value="UniProtKB-EC"/>
</dbReference>
<dbReference type="EMBL" id="CP133218">
    <property type="protein sequence ID" value="WML89833.1"/>
    <property type="molecule type" value="Genomic_DNA"/>
</dbReference>
<evidence type="ECO:0000256" key="10">
    <source>
        <dbReference type="HAMAP-Rule" id="MF_01486"/>
    </source>
</evidence>
<dbReference type="PIRSF" id="PIRSF000980">
    <property type="entry name" value="RecC"/>
    <property type="match status" value="1"/>
</dbReference>
<dbReference type="Proteomes" id="UP001236657">
    <property type="component" value="Chromosome"/>
</dbReference>
<keyword evidence="1 10" id="KW-0540">Nuclease</keyword>
<evidence type="ECO:0000256" key="7">
    <source>
        <dbReference type="ARBA" id="ARBA00022840"/>
    </source>
</evidence>
<dbReference type="HAMAP" id="MF_01486">
    <property type="entry name" value="RecC"/>
    <property type="match status" value="1"/>
</dbReference>
<keyword evidence="2 10" id="KW-0547">Nucleotide-binding</keyword>
<evidence type="ECO:0000313" key="12">
    <source>
        <dbReference type="EMBL" id="WML89833.1"/>
    </source>
</evidence>
<proteinExistence type="inferred from homology"/>
<reference evidence="12 13" key="1">
    <citation type="submission" date="2023-08" db="EMBL/GenBank/DDBJ databases">
        <title>New molecular markers tilS and rpoB for phylogenetic and monitoring studies of the genus Thiothrix biodiversity.</title>
        <authorList>
            <person name="Ravin N.V."/>
            <person name="Smolyakov D."/>
            <person name="Markov N.D."/>
            <person name="Beletsky A.V."/>
            <person name="Mardanov A.V."/>
            <person name="Rudenko T.S."/>
            <person name="Grabovich M.Y."/>
        </authorList>
    </citation>
    <scope>NUCLEOTIDE SEQUENCE [LARGE SCALE GENOMIC DNA]</scope>
    <source>
        <strain evidence="12 13">MK1</strain>
    </source>
</reference>
<comment type="similarity">
    <text evidence="10">Belongs to the RecC family.</text>
</comment>
<evidence type="ECO:0000256" key="2">
    <source>
        <dbReference type="ARBA" id="ARBA00022741"/>
    </source>
</evidence>
<dbReference type="InterPro" id="IPR041500">
    <property type="entry name" value="RecC_C"/>
</dbReference>
<dbReference type="Gene3D" id="3.40.50.10930">
    <property type="match status" value="1"/>
</dbReference>
<dbReference type="SUPFAM" id="SSF52540">
    <property type="entry name" value="P-loop containing nucleoside triphosphate hydrolases"/>
    <property type="match status" value="2"/>
</dbReference>
<keyword evidence="6 10" id="KW-0269">Exonuclease</keyword>
<dbReference type="SUPFAM" id="SSF52980">
    <property type="entry name" value="Restriction endonuclease-like"/>
    <property type="match status" value="1"/>
</dbReference>
<dbReference type="PANTHER" id="PTHR30591:SF1">
    <property type="entry name" value="RECBCD ENZYME SUBUNIT RECC"/>
    <property type="match status" value="1"/>
</dbReference>
<sequence length="1049" mass="119858">MLYLHHSNQLEQLARQFADLQRKQPLAPLATEQVVVQNSGMGRWLSLQTASFNGIAANIRYLFPAEMTWELLRMVLESVPEKDPCAPAVMRWRLFDIFLQEPEAWPELARYLEGGATAAWQLAAQLAKVFDQYLFFRPDWIREWEQGKGGRDDWQARLWWRVAGEQQLPHWVRLQERFAHALAAVDKTKLPQRICFFSVPVLSPGYVQLLGKVAEYLDIHIYLMNPCEEYWGDIETEKRKRKQQADVQDYYHVGNPLLASWGRQGRDFLDLLIEANADIDDLSLFHEPDETTLLGRVQADMLYLRMPEEGEETTADSSIAFHACHSPMREAEVLYDQLLALFAANPDVTPADVVVMTPDIDTYAPYLDAVFSSAPYPLPFSIADRSPGYVQSITNLCERLLEIPQGRCDVESVLALLEFEEVRTRIGVDEAQVMQCRAWMRAVNIRWGADAGMRPELGGAATPEHTWRYGLDRLLLGYAMPGDELFGGILPWNEIEGSQAEVLGRLQQVLDAVFELASWGQQQHLVMEWNRRFRYVLEIVAGEDAALQSVWQALENLEKTLGQAGFEQPIVWAVFQSALAELLDKRSESDGFLGRGITCCALMPMRTVPFRFVALIGMNDGIYPRRDARASFDRMGLEIKRGDRLKRDEDRYLFLESILSARDWLYISYIGQSPHDNSELPPSVLVSELMDYLERCVPGSRKTLLSKHPLQAFSRKYLRGDNDLFTYNPYCLPDANTSPMLPGFAPPLIRGGWEGFLPPPDPASRYVSLANLIRFYQHPARVFLKERFGLRLAEYTDELPIREPFGLEQYRDREVRACIFQQLKQTLPAATAEPLLRAQGLLPHGKPGELAFKKEVAVTEAFFQSLQPLPVLERESLSLTLGEFHLSGTVASLDKAVGRKVCEFGKLSYWNWLDIWLHHLALNTLRESDCPHRTLIDTPEHSFQLAPVADAREQLQQLLDWYWQGLQEPLAFFPKSAFEACDNKTGEMKWDAAHKTWNGDTFSGRECDKPEYSLLYRGINPLEEQEDACMDITQGVFGNMFRAKVSVKK</sequence>
<dbReference type="InterPro" id="IPR027417">
    <property type="entry name" value="P-loop_NTPase"/>
</dbReference>
<dbReference type="Gene3D" id="1.10.10.990">
    <property type="match status" value="1"/>
</dbReference>
<gene>
    <name evidence="10 12" type="primary">recC</name>
    <name evidence="12" type="ORF">RCF98_12730</name>
</gene>
<comment type="subunit">
    <text evidence="10">Heterotrimer of RecB, RecC and RecD. All subunits contribute to DNA-binding.</text>
</comment>
<dbReference type="PANTHER" id="PTHR30591">
    <property type="entry name" value="RECBCD ENZYME SUBUNIT RECC"/>
    <property type="match status" value="1"/>
</dbReference>
<name>A0ABY9MMQ4_9GAMM</name>
<keyword evidence="7 10" id="KW-0067">ATP-binding</keyword>
<accession>A0ABY9MMQ4</accession>
<evidence type="ECO:0000313" key="13">
    <source>
        <dbReference type="Proteomes" id="UP001236657"/>
    </source>
</evidence>
<comment type="function">
    <text evidence="10">A helicase/nuclease that prepares dsDNA breaks (DSB) for recombinational DNA repair. Binds to DSBs and unwinds DNA via a highly rapid and processive ATP-dependent bidirectional helicase activity. Unwinds dsDNA until it encounters a Chi (crossover hotspot instigator) sequence from the 3' direction. Cuts ssDNA a few nucleotides 3' to the Chi site. The properties and activities of the enzyme are changed at Chi. The Chi-altered holoenzyme produces a long 3'-ssDNA overhang and facilitates RecA-binding to the ssDNA for homologous DNA recombination and repair. Holoenzyme degrades any linearized DNA that is unable to undergo homologous recombination. In the holoenzyme this subunit recognizes the wild-type Chi sequence, and when added to isolated RecB increases its ATP-dependent helicase processivity.</text>
</comment>